<accession>A0A8X7S3F7</accession>
<dbReference type="AlphaFoldDB" id="A0A8X7S3F7"/>
<evidence type="ECO:0000313" key="2">
    <source>
        <dbReference type="Proteomes" id="UP000886595"/>
    </source>
</evidence>
<dbReference type="OrthoDB" id="1748778at2759"/>
<keyword evidence="2" id="KW-1185">Reference proteome</keyword>
<dbReference type="EMBL" id="JAAMPC010000008">
    <property type="protein sequence ID" value="KAG2299300.1"/>
    <property type="molecule type" value="Genomic_DNA"/>
</dbReference>
<evidence type="ECO:0000313" key="1">
    <source>
        <dbReference type="EMBL" id="KAG2299300.1"/>
    </source>
</evidence>
<name>A0A8X7S3F7_BRACI</name>
<proteinExistence type="predicted"/>
<organism evidence="1 2">
    <name type="scientific">Brassica carinata</name>
    <name type="common">Ethiopian mustard</name>
    <name type="synonym">Abyssinian cabbage</name>
    <dbReference type="NCBI Taxonomy" id="52824"/>
    <lineage>
        <taxon>Eukaryota</taxon>
        <taxon>Viridiplantae</taxon>
        <taxon>Streptophyta</taxon>
        <taxon>Embryophyta</taxon>
        <taxon>Tracheophyta</taxon>
        <taxon>Spermatophyta</taxon>
        <taxon>Magnoliopsida</taxon>
        <taxon>eudicotyledons</taxon>
        <taxon>Gunneridae</taxon>
        <taxon>Pentapetalae</taxon>
        <taxon>rosids</taxon>
        <taxon>malvids</taxon>
        <taxon>Brassicales</taxon>
        <taxon>Brassicaceae</taxon>
        <taxon>Brassiceae</taxon>
        <taxon>Brassica</taxon>
    </lineage>
</organism>
<protein>
    <submittedName>
        <fullName evidence="1">Uncharacterized protein</fullName>
    </submittedName>
</protein>
<sequence>MLKLLWCLFSNSHSLWVHWVRKYLIRDEVLWDVKDTGLGSWVWWKLLSVRQLPKNFLRMEIKDGSLVRFWTDIWHPKGRLIELTGEIGTQKVGIRRDTTINDIYVDGRWRFRRCQDPLIQGMIQDVERFPLTLSSGRDEALRRRGTDDYISRFIASETC</sequence>
<gene>
    <name evidence="1" type="ORF">Bca52824_035772</name>
</gene>
<dbReference type="Proteomes" id="UP000886595">
    <property type="component" value="Unassembled WGS sequence"/>
</dbReference>
<reference evidence="1 2" key="1">
    <citation type="submission" date="2020-02" db="EMBL/GenBank/DDBJ databases">
        <authorList>
            <person name="Ma Q."/>
            <person name="Huang Y."/>
            <person name="Song X."/>
            <person name="Pei D."/>
        </authorList>
    </citation>
    <scope>NUCLEOTIDE SEQUENCE [LARGE SCALE GENOMIC DNA]</scope>
    <source>
        <strain evidence="1">Sxm20200214</strain>
        <tissue evidence="1">Leaf</tissue>
    </source>
</reference>
<comment type="caution">
    <text evidence="1">The sequence shown here is derived from an EMBL/GenBank/DDBJ whole genome shotgun (WGS) entry which is preliminary data.</text>
</comment>